<name>A0A8I1GFD2_9HYPH</name>
<keyword evidence="2" id="KW-0472">Membrane</keyword>
<dbReference type="EMBL" id="JAEMUK010000023">
    <property type="protein sequence ID" value="MBJ7543994.1"/>
    <property type="molecule type" value="Genomic_DNA"/>
</dbReference>
<sequence length="187" mass="19608">MPSHYLNYMLGALSFGLFVAFVASTTEKQELLQANLAMSSQLTDARDKVNTLRDEYAVEVRAREFAEAARDIAEVAEKDARGEVGELKAKLDEASALRESAEIALIGTQELVADLLAGPVVASARPSSPAALDATRAERDAPAQATPLSSAEAAQPSEASMPGGVLLILGALGALAFGVTRIGRLVR</sequence>
<protein>
    <submittedName>
        <fullName evidence="3">Uncharacterized protein</fullName>
    </submittedName>
</protein>
<evidence type="ECO:0000256" key="1">
    <source>
        <dbReference type="SAM" id="MobiDB-lite"/>
    </source>
</evidence>
<organism evidence="3 4">
    <name type="scientific">Rhodomicrobium udaipurense</name>
    <dbReference type="NCBI Taxonomy" id="1202716"/>
    <lineage>
        <taxon>Bacteria</taxon>
        <taxon>Pseudomonadati</taxon>
        <taxon>Pseudomonadota</taxon>
        <taxon>Alphaproteobacteria</taxon>
        <taxon>Hyphomicrobiales</taxon>
        <taxon>Hyphomicrobiaceae</taxon>
        <taxon>Rhodomicrobium</taxon>
    </lineage>
</organism>
<comment type="caution">
    <text evidence="3">The sequence shown here is derived from an EMBL/GenBank/DDBJ whole genome shotgun (WGS) entry which is preliminary data.</text>
</comment>
<accession>A0A8I1GFD2</accession>
<reference evidence="3 4" key="1">
    <citation type="submission" date="2020-12" db="EMBL/GenBank/DDBJ databases">
        <title>Revised draft genomes of Rhodomicrobium vannielii ATCC 17100 and Rhodomicrobium udaipurense JA643.</title>
        <authorList>
            <person name="Conners E.M."/>
            <person name="Davenport E.J."/>
            <person name="Bose A."/>
        </authorList>
    </citation>
    <scope>NUCLEOTIDE SEQUENCE [LARGE SCALE GENOMIC DNA]</scope>
    <source>
        <strain evidence="3 4">JA643</strain>
    </source>
</reference>
<dbReference type="RefSeq" id="WP_037242099.1">
    <property type="nucleotide sequence ID" value="NZ_JAEMUK010000023.1"/>
</dbReference>
<keyword evidence="2" id="KW-0812">Transmembrane</keyword>
<gene>
    <name evidence="3" type="ORF">JDN41_10530</name>
</gene>
<feature type="transmembrane region" description="Helical" evidence="2">
    <location>
        <begin position="159"/>
        <end position="179"/>
    </location>
</feature>
<evidence type="ECO:0000313" key="3">
    <source>
        <dbReference type="EMBL" id="MBJ7543994.1"/>
    </source>
</evidence>
<dbReference type="Proteomes" id="UP000623250">
    <property type="component" value="Unassembled WGS sequence"/>
</dbReference>
<dbReference type="AlphaFoldDB" id="A0A8I1GFD2"/>
<evidence type="ECO:0000313" key="4">
    <source>
        <dbReference type="Proteomes" id="UP000623250"/>
    </source>
</evidence>
<evidence type="ECO:0000256" key="2">
    <source>
        <dbReference type="SAM" id="Phobius"/>
    </source>
</evidence>
<keyword evidence="2" id="KW-1133">Transmembrane helix</keyword>
<keyword evidence="4" id="KW-1185">Reference proteome</keyword>
<feature type="region of interest" description="Disordered" evidence="1">
    <location>
        <begin position="129"/>
        <end position="156"/>
    </location>
</feature>
<proteinExistence type="predicted"/>